<dbReference type="KEGG" id="cre:CHLRE_09g398700v5"/>
<dbReference type="FunCoup" id="A0A2K3DCZ6">
    <property type="interactions" value="153"/>
</dbReference>
<name>A0A2K3DCZ6_CHLRE</name>
<evidence type="ECO:0000313" key="2">
    <source>
        <dbReference type="EMBL" id="PNW78406.1"/>
    </source>
</evidence>
<organism evidence="2 3">
    <name type="scientific">Chlamydomonas reinhardtii</name>
    <name type="common">Chlamydomonas smithii</name>
    <dbReference type="NCBI Taxonomy" id="3055"/>
    <lineage>
        <taxon>Eukaryota</taxon>
        <taxon>Viridiplantae</taxon>
        <taxon>Chlorophyta</taxon>
        <taxon>core chlorophytes</taxon>
        <taxon>Chlorophyceae</taxon>
        <taxon>CS clade</taxon>
        <taxon>Chlamydomonadales</taxon>
        <taxon>Chlamydomonadaceae</taxon>
        <taxon>Chlamydomonas</taxon>
    </lineage>
</organism>
<dbReference type="GeneID" id="5720665"/>
<keyword evidence="3" id="KW-1185">Reference proteome</keyword>
<evidence type="ECO:0000256" key="1">
    <source>
        <dbReference type="ARBA" id="ARBA00010815"/>
    </source>
</evidence>
<reference evidence="2 3" key="1">
    <citation type="journal article" date="2007" name="Science">
        <title>The Chlamydomonas genome reveals the evolution of key animal and plant functions.</title>
        <authorList>
            <person name="Merchant S.S."/>
            <person name="Prochnik S.E."/>
            <person name="Vallon O."/>
            <person name="Harris E.H."/>
            <person name="Karpowicz S.J."/>
            <person name="Witman G.B."/>
            <person name="Terry A."/>
            <person name="Salamov A."/>
            <person name="Fritz-Laylin L.K."/>
            <person name="Marechal-Drouard L."/>
            <person name="Marshall W.F."/>
            <person name="Qu L.H."/>
            <person name="Nelson D.R."/>
            <person name="Sanderfoot A.A."/>
            <person name="Spalding M.H."/>
            <person name="Kapitonov V.V."/>
            <person name="Ren Q."/>
            <person name="Ferris P."/>
            <person name="Lindquist E."/>
            <person name="Shapiro H."/>
            <person name="Lucas S.M."/>
            <person name="Grimwood J."/>
            <person name="Schmutz J."/>
            <person name="Cardol P."/>
            <person name="Cerutti H."/>
            <person name="Chanfreau G."/>
            <person name="Chen C.L."/>
            <person name="Cognat V."/>
            <person name="Croft M.T."/>
            <person name="Dent R."/>
            <person name="Dutcher S."/>
            <person name="Fernandez E."/>
            <person name="Fukuzawa H."/>
            <person name="Gonzalez-Ballester D."/>
            <person name="Gonzalez-Halphen D."/>
            <person name="Hallmann A."/>
            <person name="Hanikenne M."/>
            <person name="Hippler M."/>
            <person name="Inwood W."/>
            <person name="Jabbari K."/>
            <person name="Kalanon M."/>
            <person name="Kuras R."/>
            <person name="Lefebvre P.A."/>
            <person name="Lemaire S.D."/>
            <person name="Lobanov A.V."/>
            <person name="Lohr M."/>
            <person name="Manuell A."/>
            <person name="Meier I."/>
            <person name="Mets L."/>
            <person name="Mittag M."/>
            <person name="Mittelmeier T."/>
            <person name="Moroney J.V."/>
            <person name="Moseley J."/>
            <person name="Napoli C."/>
            <person name="Nedelcu A.M."/>
            <person name="Niyogi K."/>
            <person name="Novoselov S.V."/>
            <person name="Paulsen I.T."/>
            <person name="Pazour G."/>
            <person name="Purton S."/>
            <person name="Ral J.P."/>
            <person name="Riano-Pachon D.M."/>
            <person name="Riekhof W."/>
            <person name="Rymarquis L."/>
            <person name="Schroda M."/>
            <person name="Stern D."/>
            <person name="Umen J."/>
            <person name="Willows R."/>
            <person name="Wilson N."/>
            <person name="Zimmer S.L."/>
            <person name="Allmer J."/>
            <person name="Balk J."/>
            <person name="Bisova K."/>
            <person name="Chen C.J."/>
            <person name="Elias M."/>
            <person name="Gendler K."/>
            <person name="Hauser C."/>
            <person name="Lamb M.R."/>
            <person name="Ledford H."/>
            <person name="Long J.C."/>
            <person name="Minagawa J."/>
            <person name="Page M.D."/>
            <person name="Pan J."/>
            <person name="Pootakham W."/>
            <person name="Roje S."/>
            <person name="Rose A."/>
            <person name="Stahlberg E."/>
            <person name="Terauchi A.M."/>
            <person name="Yang P."/>
            <person name="Ball S."/>
            <person name="Bowler C."/>
            <person name="Dieckmann C.L."/>
            <person name="Gladyshev V.N."/>
            <person name="Green P."/>
            <person name="Jorgensen R."/>
            <person name="Mayfield S."/>
            <person name="Mueller-Roeber B."/>
            <person name="Rajamani S."/>
            <person name="Sayre R.T."/>
            <person name="Brokstein P."/>
            <person name="Dubchak I."/>
            <person name="Goodstein D."/>
            <person name="Hornick L."/>
            <person name="Huang Y.W."/>
            <person name="Jhaveri J."/>
            <person name="Luo Y."/>
            <person name="Martinez D."/>
            <person name="Ngau W.C."/>
            <person name="Otillar B."/>
            <person name="Poliakov A."/>
            <person name="Porter A."/>
            <person name="Szajkowski L."/>
            <person name="Werner G."/>
            <person name="Zhou K."/>
            <person name="Grigoriev I.V."/>
            <person name="Rokhsar D.S."/>
            <person name="Grossman A.R."/>
        </authorList>
    </citation>
    <scope>NUCLEOTIDE SEQUENCE [LARGE SCALE GENOMIC DNA]</scope>
    <source>
        <strain evidence="3">CC-503</strain>
    </source>
</reference>
<dbReference type="Gramene" id="PNW78406">
    <property type="protein sequence ID" value="PNW78406"/>
    <property type="gene ID" value="CHLRE_09g398700v5"/>
</dbReference>
<dbReference type="ExpressionAtlas" id="A0A2K3DCZ6">
    <property type="expression patterns" value="baseline"/>
</dbReference>
<dbReference type="PaxDb" id="3055-EDP01895"/>
<dbReference type="PANTHER" id="PTHR43832:SF1">
    <property type="entry name" value="S-ADENOSYL-L-METHIONINE-DEPENDENT METHYLTRANSFERASES SUPERFAMILY PROTEIN"/>
    <property type="match status" value="1"/>
</dbReference>
<protein>
    <submittedName>
        <fullName evidence="2">Uncharacterized protein</fullName>
    </submittedName>
</protein>
<sequence>MIYALLRLIRETLGLGKLYNALVKTFIGAVENGYVPDFILRTGIRFLLSNRVAEVPKDLNGQLQQTVAFVNDLKTMPIAVNTSEANEQHYEIPTPYYLLVLGSHLKYSSCLYRSPRESLEQAEYNMLDLYCERAQLRPGQRVLELGCGWGSFSLFAAARYPASTFFAVSNSATQKAFIDGEAAKRGITNLTVLTANMVDFEAPTANGLFDRVVSIEMFEHMKNYQRLLRKVSGWLAAEGKLFVHIFLHRTTPYHFEVQSEEDWMSKYFFTGGTMPSSDLLLYFQDDLVIRNHWYVNGRHYSRTLEDWLVRHDRNSREVRKILTTAYTGSKDSANVWFHRWRIFYIACSELFNYKGGEEWGVGHFLFEQRG</sequence>
<dbReference type="FunFam" id="3.40.50.150:FF:000554">
    <property type="entry name" value="Cation-transporting ATPase"/>
    <property type="match status" value="1"/>
</dbReference>
<dbReference type="OMA" id="IAQHFFT"/>
<dbReference type="EMBL" id="CM008970">
    <property type="protein sequence ID" value="PNW78406.1"/>
    <property type="molecule type" value="Genomic_DNA"/>
</dbReference>
<dbReference type="Pfam" id="PF02353">
    <property type="entry name" value="CMAS"/>
    <property type="match status" value="1"/>
</dbReference>
<dbReference type="PANTHER" id="PTHR43832">
    <property type="match status" value="1"/>
</dbReference>
<dbReference type="SUPFAM" id="SSF53335">
    <property type="entry name" value="S-adenosyl-L-methionine-dependent methyltransferases"/>
    <property type="match status" value="1"/>
</dbReference>
<dbReference type="Proteomes" id="UP000006906">
    <property type="component" value="Chromosome 9"/>
</dbReference>
<dbReference type="OrthoDB" id="506498at2759"/>
<accession>A0A2K3DCZ6</accession>
<dbReference type="RefSeq" id="XP_042920850.1">
    <property type="nucleotide sequence ID" value="XM_043065904.1"/>
</dbReference>
<evidence type="ECO:0000313" key="3">
    <source>
        <dbReference type="Proteomes" id="UP000006906"/>
    </source>
</evidence>
<gene>
    <name evidence="2" type="ORF">CHLRE_09g398700v5</name>
</gene>
<dbReference type="CDD" id="cd02440">
    <property type="entry name" value="AdoMet_MTases"/>
    <property type="match status" value="1"/>
</dbReference>
<dbReference type="AlphaFoldDB" id="A0A2K3DCZ6"/>
<dbReference type="InterPro" id="IPR029063">
    <property type="entry name" value="SAM-dependent_MTases_sf"/>
</dbReference>
<comment type="similarity">
    <text evidence="1">Belongs to the CFA/CMAS family.</text>
</comment>
<dbReference type="InParanoid" id="A0A2K3DCZ6"/>
<proteinExistence type="inferred from homology"/>
<dbReference type="Gene3D" id="3.40.50.150">
    <property type="entry name" value="Vaccinia Virus protein VP39"/>
    <property type="match status" value="1"/>
</dbReference>